<dbReference type="RefSeq" id="WP_305007317.1">
    <property type="nucleotide sequence ID" value="NZ_JAUQSY010000009.1"/>
</dbReference>
<protein>
    <submittedName>
        <fullName evidence="2">BLUF domain-containing protein</fullName>
    </submittedName>
</protein>
<reference evidence="2" key="1">
    <citation type="submission" date="2023-07" db="EMBL/GenBank/DDBJ databases">
        <authorList>
            <person name="Kim M.K."/>
        </authorList>
    </citation>
    <scope>NUCLEOTIDE SEQUENCE</scope>
    <source>
        <strain evidence="2">ASUV-10-1</strain>
    </source>
</reference>
<feature type="domain" description="BLUF" evidence="1">
    <location>
        <begin position="1"/>
        <end position="92"/>
    </location>
</feature>
<dbReference type="Pfam" id="PF04940">
    <property type="entry name" value="BLUF"/>
    <property type="match status" value="1"/>
</dbReference>
<gene>
    <name evidence="2" type="ORF">Q5H93_14685</name>
</gene>
<dbReference type="EMBL" id="JAUQSY010000009">
    <property type="protein sequence ID" value="MDO7875987.1"/>
    <property type="molecule type" value="Genomic_DNA"/>
</dbReference>
<name>A0ABT9BCQ9_9BACT</name>
<dbReference type="SMART" id="SM01034">
    <property type="entry name" value="BLUF"/>
    <property type="match status" value="1"/>
</dbReference>
<evidence type="ECO:0000259" key="1">
    <source>
        <dbReference type="PROSITE" id="PS50925"/>
    </source>
</evidence>
<keyword evidence="3" id="KW-1185">Reference proteome</keyword>
<evidence type="ECO:0000313" key="3">
    <source>
        <dbReference type="Proteomes" id="UP001176429"/>
    </source>
</evidence>
<sequence length="155" mass="17517">MHHLIYLSYAHQLFSDEELASLLVQSRQANKQMHITGVLMYSEGLFIQLLEGEKEVVHLLYARITQDPRHFHLVKLVDEAVSRRSFTEWSMAFQLYTRQQLKALAGYVSADQLAADLTTLGPAHAVILQLAKKFVFPDHDTPTDAGSSLRPGIDV</sequence>
<dbReference type="Proteomes" id="UP001176429">
    <property type="component" value="Unassembled WGS sequence"/>
</dbReference>
<organism evidence="2 3">
    <name type="scientific">Hymenobacter aranciens</name>
    <dbReference type="NCBI Taxonomy" id="3063996"/>
    <lineage>
        <taxon>Bacteria</taxon>
        <taxon>Pseudomonadati</taxon>
        <taxon>Bacteroidota</taxon>
        <taxon>Cytophagia</taxon>
        <taxon>Cytophagales</taxon>
        <taxon>Hymenobacteraceae</taxon>
        <taxon>Hymenobacter</taxon>
    </lineage>
</organism>
<comment type="caution">
    <text evidence="2">The sequence shown here is derived from an EMBL/GenBank/DDBJ whole genome shotgun (WGS) entry which is preliminary data.</text>
</comment>
<accession>A0ABT9BCQ9</accession>
<evidence type="ECO:0000313" key="2">
    <source>
        <dbReference type="EMBL" id="MDO7875987.1"/>
    </source>
</evidence>
<dbReference type="InterPro" id="IPR007024">
    <property type="entry name" value="BLUF_domain"/>
</dbReference>
<dbReference type="SUPFAM" id="SSF54975">
    <property type="entry name" value="Acylphosphatase/BLUF domain-like"/>
    <property type="match status" value="1"/>
</dbReference>
<dbReference type="PROSITE" id="PS50925">
    <property type="entry name" value="BLUF"/>
    <property type="match status" value="1"/>
</dbReference>
<dbReference type="InterPro" id="IPR036046">
    <property type="entry name" value="Acylphosphatase-like_dom_sf"/>
</dbReference>
<proteinExistence type="predicted"/>
<dbReference type="Gene3D" id="3.30.70.100">
    <property type="match status" value="1"/>
</dbReference>